<evidence type="ECO:0008006" key="3">
    <source>
        <dbReference type="Google" id="ProtNLM"/>
    </source>
</evidence>
<gene>
    <name evidence="1" type="ORF">GCM10010307_70680</name>
</gene>
<sequence length="128" mass="13430">MVAPAQAASGDRTIQYDDNNVRLGTNQCAESHGSFVPLGGAPGSPSGLIATASSGTGNCSSRIRIVYVERWNGPVRQTARRTAGPGSATVVAADSGFRCYVEFGVRRNDGTYFTRFMISPNRPAGCPS</sequence>
<protein>
    <recommendedName>
        <fullName evidence="3">Spore-associated protein A</fullName>
    </recommendedName>
</protein>
<evidence type="ECO:0000313" key="2">
    <source>
        <dbReference type="Proteomes" id="UP001500151"/>
    </source>
</evidence>
<organism evidence="1 2">
    <name type="scientific">Streptomyces vastus</name>
    <dbReference type="NCBI Taxonomy" id="285451"/>
    <lineage>
        <taxon>Bacteria</taxon>
        <taxon>Bacillati</taxon>
        <taxon>Actinomycetota</taxon>
        <taxon>Actinomycetes</taxon>
        <taxon>Kitasatosporales</taxon>
        <taxon>Streptomycetaceae</taxon>
        <taxon>Streptomyces</taxon>
    </lineage>
</organism>
<accession>A0ABP6E4Z3</accession>
<comment type="caution">
    <text evidence="1">The sequence shown here is derived from an EMBL/GenBank/DDBJ whole genome shotgun (WGS) entry which is preliminary data.</text>
</comment>
<proteinExistence type="predicted"/>
<evidence type="ECO:0000313" key="1">
    <source>
        <dbReference type="EMBL" id="GAA2656741.1"/>
    </source>
</evidence>
<keyword evidence="2" id="KW-1185">Reference proteome</keyword>
<reference evidence="2" key="1">
    <citation type="journal article" date="2019" name="Int. J. Syst. Evol. Microbiol.">
        <title>The Global Catalogue of Microorganisms (GCM) 10K type strain sequencing project: providing services to taxonomists for standard genome sequencing and annotation.</title>
        <authorList>
            <consortium name="The Broad Institute Genomics Platform"/>
            <consortium name="The Broad Institute Genome Sequencing Center for Infectious Disease"/>
            <person name="Wu L."/>
            <person name="Ma J."/>
        </authorList>
    </citation>
    <scope>NUCLEOTIDE SEQUENCE [LARGE SCALE GENOMIC DNA]</scope>
    <source>
        <strain evidence="2">JCM 4524</strain>
    </source>
</reference>
<dbReference type="Proteomes" id="UP001500151">
    <property type="component" value="Unassembled WGS sequence"/>
</dbReference>
<dbReference type="EMBL" id="BAAASJ010000113">
    <property type="protein sequence ID" value="GAA2656741.1"/>
    <property type="molecule type" value="Genomic_DNA"/>
</dbReference>
<name>A0ABP6E4Z3_9ACTN</name>